<evidence type="ECO:0000313" key="2">
    <source>
        <dbReference type="EMBL" id="ATA80096.1"/>
    </source>
</evidence>
<dbReference type="RefSeq" id="WP_002679474.1">
    <property type="nucleotide sequence ID" value="NZ_CP022383.1"/>
</dbReference>
<feature type="signal peptide" evidence="1">
    <location>
        <begin position="1"/>
        <end position="22"/>
    </location>
</feature>
<dbReference type="OrthoDB" id="1149023at2"/>
<sequence>MNKIVHNIVLACVALLTFQSCSQPTPVNQNPNITADNLVEEIAKQVKHYNYEPIYQVDFKFGHCYIELYINDILAYKNYGEGGSSSFTINPYLLNFSNQTIKLRMYATEEFGEFLNNSTVVLEIGSYDNQNRFSIEKQQDKIFTYHTPEDENGFFKFAGKKYFEQTVTFTLPDVPYKIEGWKDSQDLRNFDKKLLEQKVLQAYQMIQKSFKERDLDKIAQFSYNKMKDQAIAQYFDEEEVQEGWEELISIAGADNLEFFPLENYELVFYGEGRLVGLKSKKKDKGFRGASALLCKFKREGKWVGAELDYLLHIPKGETEFKVY</sequence>
<dbReference type="KEGG" id="cspu:CGC55_09900"/>
<dbReference type="EMBL" id="CP022383">
    <property type="protein sequence ID" value="ATA80096.1"/>
    <property type="molecule type" value="Genomic_DNA"/>
</dbReference>
<dbReference type="EMBL" id="CP022385">
    <property type="protein sequence ID" value="ATA84801.1"/>
    <property type="molecule type" value="Genomic_DNA"/>
</dbReference>
<proteinExistence type="predicted"/>
<protein>
    <submittedName>
        <fullName evidence="2">Uncharacterized protein</fullName>
    </submittedName>
</protein>
<dbReference type="STRING" id="553177.CAPSP0001_0527"/>
<accession>A0A250FID7</accession>
<evidence type="ECO:0000313" key="6">
    <source>
        <dbReference type="Proteomes" id="UP000217334"/>
    </source>
</evidence>
<keyword evidence="1" id="KW-0732">Signal</keyword>
<evidence type="ECO:0000313" key="7">
    <source>
        <dbReference type="Proteomes" id="UP000249902"/>
    </source>
</evidence>
<gene>
    <name evidence="3" type="ORF">CGC55_09900</name>
    <name evidence="2" type="ORF">CGC59_10580</name>
    <name evidence="4" type="ORF">NCTC11653_01312</name>
</gene>
<dbReference type="EMBL" id="UAVP01000008">
    <property type="protein sequence ID" value="SQA75408.1"/>
    <property type="molecule type" value="Genomic_DNA"/>
</dbReference>
<name>A0A250FID7_CAPSP</name>
<evidence type="ECO:0000256" key="1">
    <source>
        <dbReference type="SAM" id="SignalP"/>
    </source>
</evidence>
<dbReference type="AlphaFoldDB" id="A0A250FID7"/>
<evidence type="ECO:0000313" key="5">
    <source>
        <dbReference type="Proteomes" id="UP000217301"/>
    </source>
</evidence>
<reference evidence="4 7" key="3">
    <citation type="submission" date="2018-06" db="EMBL/GenBank/DDBJ databases">
        <authorList>
            <consortium name="Pathogen Informatics"/>
            <person name="Doyle S."/>
        </authorList>
    </citation>
    <scope>NUCLEOTIDE SEQUENCE [LARGE SCALE GENOMIC DNA]</scope>
    <source>
        <strain evidence="4 7">NCTC11653</strain>
    </source>
</reference>
<organism evidence="2 6">
    <name type="scientific">Capnocytophaga sputigena</name>
    <dbReference type="NCBI Taxonomy" id="1019"/>
    <lineage>
        <taxon>Bacteria</taxon>
        <taxon>Pseudomonadati</taxon>
        <taxon>Bacteroidota</taxon>
        <taxon>Flavobacteriia</taxon>
        <taxon>Flavobacteriales</taxon>
        <taxon>Flavobacteriaceae</taxon>
        <taxon>Capnocytophaga</taxon>
    </lineage>
</organism>
<dbReference type="Proteomes" id="UP000217301">
    <property type="component" value="Chromosome"/>
</dbReference>
<dbReference type="eggNOG" id="ENOG502ZA88">
    <property type="taxonomic scope" value="Bacteria"/>
</dbReference>
<evidence type="ECO:0000313" key="3">
    <source>
        <dbReference type="EMBL" id="ATA84801.1"/>
    </source>
</evidence>
<dbReference type="PROSITE" id="PS51257">
    <property type="entry name" value="PROKAR_LIPOPROTEIN"/>
    <property type="match status" value="1"/>
</dbReference>
<keyword evidence="5" id="KW-1185">Reference proteome</keyword>
<evidence type="ECO:0000313" key="4">
    <source>
        <dbReference type="EMBL" id="SQA75408.1"/>
    </source>
</evidence>
<reference evidence="5 6" key="2">
    <citation type="submission" date="2017-06" db="EMBL/GenBank/DDBJ databases">
        <title>Capnocytophaga spp. assemblies.</title>
        <authorList>
            <person name="Gulvik C.A."/>
        </authorList>
    </citation>
    <scope>NUCLEOTIDE SEQUENCE [LARGE SCALE GENOMIC DNA]</scope>
    <source>
        <strain evidence="6">H4486</strain>
        <strain evidence="5">KC1668</strain>
    </source>
</reference>
<dbReference type="Proteomes" id="UP000249902">
    <property type="component" value="Unassembled WGS sequence"/>
</dbReference>
<dbReference type="Proteomes" id="UP000217334">
    <property type="component" value="Chromosome"/>
</dbReference>
<feature type="chain" id="PRO_5011914052" evidence="1">
    <location>
        <begin position="23"/>
        <end position="323"/>
    </location>
</feature>
<reference evidence="2" key="1">
    <citation type="journal article" date="2017" name="Genome Announc.">
        <title>Twelve Complete Reference Genomes of Clinical Isolates in the Capnocytophaga Genus.</title>
        <authorList>
            <person name="Villarma A."/>
            <person name="Gulvik C.A."/>
            <person name="Rowe L.A."/>
            <person name="Sheth M."/>
            <person name="Juieng P."/>
            <person name="Nicholson A.C."/>
            <person name="Loparev V.N."/>
            <person name="McQuiston J.R."/>
        </authorList>
    </citation>
    <scope>NUCLEOTIDE SEQUENCE</scope>
    <source>
        <strain evidence="2">H4486</strain>
        <strain evidence="3">KC1668</strain>
    </source>
</reference>